<accession>A0A4R2U144</accession>
<dbReference type="InterPro" id="IPR036412">
    <property type="entry name" value="HAD-like_sf"/>
</dbReference>
<keyword evidence="6" id="KW-1185">Reference proteome</keyword>
<dbReference type="SUPFAM" id="SSF56784">
    <property type="entry name" value="HAD-like"/>
    <property type="match status" value="1"/>
</dbReference>
<dbReference type="EMBL" id="SLYC01000008">
    <property type="protein sequence ID" value="TCQ03729.1"/>
    <property type="molecule type" value="Genomic_DNA"/>
</dbReference>
<dbReference type="PANTHER" id="PTHR35134">
    <property type="entry name" value="NUCLEOTIDASE YQFW-RELATED"/>
    <property type="match status" value="1"/>
</dbReference>
<evidence type="ECO:0000256" key="4">
    <source>
        <dbReference type="PIRSR" id="PIRSR610708-1"/>
    </source>
</evidence>
<evidence type="ECO:0000256" key="3">
    <source>
        <dbReference type="PIRNR" id="PIRNR021362"/>
    </source>
</evidence>
<organism evidence="5 6">
    <name type="scientific">Serpentinicella alkaliphila</name>
    <dbReference type="NCBI Taxonomy" id="1734049"/>
    <lineage>
        <taxon>Bacteria</taxon>
        <taxon>Bacillati</taxon>
        <taxon>Bacillota</taxon>
        <taxon>Clostridia</taxon>
        <taxon>Peptostreptococcales</taxon>
        <taxon>Natronincolaceae</taxon>
        <taxon>Serpentinicella</taxon>
    </lineage>
</organism>
<evidence type="ECO:0000313" key="6">
    <source>
        <dbReference type="Proteomes" id="UP000295504"/>
    </source>
</evidence>
<dbReference type="GO" id="GO:0009264">
    <property type="term" value="P:deoxyribonucleotide catabolic process"/>
    <property type="evidence" value="ECO:0007669"/>
    <property type="project" value="InterPro"/>
</dbReference>
<comment type="similarity">
    <text evidence="1 3">Belongs to the 5'(3')-deoxyribonucleotidase family.</text>
</comment>
<dbReference type="InterPro" id="IPR023214">
    <property type="entry name" value="HAD_sf"/>
</dbReference>
<dbReference type="InterPro" id="IPR010708">
    <property type="entry name" value="5'(3')-deoxyribonucleotidase"/>
</dbReference>
<evidence type="ECO:0000256" key="2">
    <source>
        <dbReference type="ARBA" id="ARBA00022801"/>
    </source>
</evidence>
<name>A0A4R2U144_9FIRM</name>
<dbReference type="PIRSF" id="PIRSF021362">
    <property type="entry name" value="UCP021362_HAD"/>
    <property type="match status" value="1"/>
</dbReference>
<dbReference type="Gene3D" id="3.40.50.1000">
    <property type="entry name" value="HAD superfamily/HAD-like"/>
    <property type="match status" value="1"/>
</dbReference>
<dbReference type="InterPro" id="IPR009206">
    <property type="entry name" value="Nucleotidase_putative"/>
</dbReference>
<dbReference type="RefSeq" id="WP_132847942.1">
    <property type="nucleotide sequence ID" value="NZ_CP058648.1"/>
</dbReference>
<dbReference type="AlphaFoldDB" id="A0A4R2U144"/>
<feature type="active site" description="Proton donor" evidence="4">
    <location>
        <position position="11"/>
    </location>
</feature>
<keyword evidence="2 3" id="KW-0378">Hydrolase</keyword>
<gene>
    <name evidence="5" type="ORF">EDD79_100846</name>
</gene>
<protein>
    <recommendedName>
        <fullName evidence="3">Nucleotidase</fullName>
        <ecNumber evidence="3">3.1.3.-</ecNumber>
    </recommendedName>
</protein>
<evidence type="ECO:0000256" key="1">
    <source>
        <dbReference type="ARBA" id="ARBA00009589"/>
    </source>
</evidence>
<proteinExistence type="inferred from homology"/>
<comment type="caution">
    <text evidence="5">The sequence shown here is derived from an EMBL/GenBank/DDBJ whole genome shotgun (WGS) entry which is preliminary data.</text>
</comment>
<dbReference type="InterPro" id="IPR052419">
    <property type="entry name" value="5_3-deoxyribonucleotidase-like"/>
</dbReference>
<reference evidence="5 6" key="1">
    <citation type="submission" date="2019-03" db="EMBL/GenBank/DDBJ databases">
        <title>Genomic Encyclopedia of Type Strains, Phase IV (KMG-IV): sequencing the most valuable type-strain genomes for metagenomic binning, comparative biology and taxonomic classification.</title>
        <authorList>
            <person name="Goeker M."/>
        </authorList>
    </citation>
    <scope>NUCLEOTIDE SEQUENCE [LARGE SCALE GENOMIC DNA]</scope>
    <source>
        <strain evidence="5 6">DSM 100013</strain>
    </source>
</reference>
<feature type="active site" description="Nucleophile" evidence="4">
    <location>
        <position position="9"/>
    </location>
</feature>
<dbReference type="GO" id="GO:0008253">
    <property type="term" value="F:5'-nucleotidase activity"/>
    <property type="evidence" value="ECO:0007669"/>
    <property type="project" value="InterPro"/>
</dbReference>
<dbReference type="OrthoDB" id="2471595at2"/>
<evidence type="ECO:0000313" key="5">
    <source>
        <dbReference type="EMBL" id="TCQ03729.1"/>
    </source>
</evidence>
<sequence length="193" mass="23070">MKELNICIDIDGTITEPYYWVDYANMYFNLNIKEADVTKYEICDVLGISNEEVNEFYKMYGEEMLFNAQVRSNARNILWELYNKHNIYYVTARDNSLRALTEEWFKYNDLPKGELYMLGSHYKVDKAKELNCNIFLEDRYENAVELSGAEFKVYLLDCNYNRDKLLNGIQRVSNWEQVNRLIKIEERIEKIIA</sequence>
<dbReference type="Pfam" id="PF06941">
    <property type="entry name" value="NT5C"/>
    <property type="match status" value="1"/>
</dbReference>
<dbReference type="Proteomes" id="UP000295504">
    <property type="component" value="Unassembled WGS sequence"/>
</dbReference>
<dbReference type="EC" id="3.1.3.-" evidence="3"/>
<dbReference type="PANTHER" id="PTHR35134:SF2">
    <property type="entry name" value="NUCLEOTIDASE YQFW-RELATED"/>
    <property type="match status" value="1"/>
</dbReference>